<feature type="transmembrane region" description="Helical" evidence="6">
    <location>
        <begin position="195"/>
        <end position="215"/>
    </location>
</feature>
<evidence type="ECO:0000313" key="8">
    <source>
        <dbReference type="EMBL" id="MFD2829542.1"/>
    </source>
</evidence>
<evidence type="ECO:0000256" key="5">
    <source>
        <dbReference type="ARBA" id="ARBA00023136"/>
    </source>
</evidence>
<keyword evidence="4 6" id="KW-1133">Transmembrane helix</keyword>
<dbReference type="NCBIfam" id="TIGR00360">
    <property type="entry name" value="ComEC_N-term"/>
    <property type="match status" value="1"/>
</dbReference>
<dbReference type="InterPro" id="IPR004797">
    <property type="entry name" value="Competence_ComEC/Rec2"/>
</dbReference>
<organism evidence="8 9">
    <name type="scientific">Corticicoccus populi</name>
    <dbReference type="NCBI Taxonomy" id="1812821"/>
    <lineage>
        <taxon>Bacteria</taxon>
        <taxon>Bacillati</taxon>
        <taxon>Bacillota</taxon>
        <taxon>Bacilli</taxon>
        <taxon>Bacillales</taxon>
        <taxon>Staphylococcaceae</taxon>
        <taxon>Corticicoccus</taxon>
    </lineage>
</organism>
<keyword evidence="3 6" id="KW-0812">Transmembrane</keyword>
<accession>A0ABW5WSR0</accession>
<evidence type="ECO:0000256" key="1">
    <source>
        <dbReference type="ARBA" id="ARBA00004651"/>
    </source>
</evidence>
<keyword evidence="9" id="KW-1185">Reference proteome</keyword>
<dbReference type="InterPro" id="IPR036866">
    <property type="entry name" value="RibonucZ/Hydroxyglut_hydro"/>
</dbReference>
<feature type="transmembrane region" description="Helical" evidence="6">
    <location>
        <begin position="316"/>
        <end position="336"/>
    </location>
</feature>
<name>A0ABW5WSR0_9STAP</name>
<dbReference type="SMART" id="SM00849">
    <property type="entry name" value="Lactamase_B"/>
    <property type="match status" value="1"/>
</dbReference>
<dbReference type="CDD" id="cd07731">
    <property type="entry name" value="ComA-like_MBL-fold"/>
    <property type="match status" value="1"/>
</dbReference>
<feature type="transmembrane region" description="Helical" evidence="6">
    <location>
        <begin position="162"/>
        <end position="183"/>
    </location>
</feature>
<dbReference type="RefSeq" id="WP_377771628.1">
    <property type="nucleotide sequence ID" value="NZ_JBHUOQ010000001.1"/>
</dbReference>
<gene>
    <name evidence="8" type="ORF">ACFSX4_03615</name>
</gene>
<dbReference type="Gene3D" id="3.60.15.10">
    <property type="entry name" value="Ribonuclease Z/Hydroxyacylglutathione hydrolase-like"/>
    <property type="match status" value="1"/>
</dbReference>
<dbReference type="EMBL" id="JBHUOQ010000001">
    <property type="protein sequence ID" value="MFD2829542.1"/>
    <property type="molecule type" value="Genomic_DNA"/>
</dbReference>
<feature type="transmembrane region" description="Helical" evidence="6">
    <location>
        <begin position="285"/>
        <end position="304"/>
    </location>
</feature>
<dbReference type="InterPro" id="IPR035681">
    <property type="entry name" value="ComA-like_MBL"/>
</dbReference>
<dbReference type="Pfam" id="PF03772">
    <property type="entry name" value="Competence"/>
    <property type="match status" value="1"/>
</dbReference>
<evidence type="ECO:0000313" key="9">
    <source>
        <dbReference type="Proteomes" id="UP001597519"/>
    </source>
</evidence>
<keyword evidence="5 6" id="KW-0472">Membrane</keyword>
<dbReference type="PANTHER" id="PTHR30619">
    <property type="entry name" value="DNA INTERNALIZATION/COMPETENCE PROTEIN COMEC/REC2"/>
    <property type="match status" value="1"/>
</dbReference>
<dbReference type="SUPFAM" id="SSF56281">
    <property type="entry name" value="Metallo-hydrolase/oxidoreductase"/>
    <property type="match status" value="1"/>
</dbReference>
<dbReference type="Pfam" id="PF00753">
    <property type="entry name" value="Lactamase_B"/>
    <property type="match status" value="1"/>
</dbReference>
<dbReference type="InterPro" id="IPR052159">
    <property type="entry name" value="Competence_DNA_uptake"/>
</dbReference>
<reference evidence="9" key="1">
    <citation type="journal article" date="2019" name="Int. J. Syst. Evol. Microbiol.">
        <title>The Global Catalogue of Microorganisms (GCM) 10K type strain sequencing project: providing services to taxonomists for standard genome sequencing and annotation.</title>
        <authorList>
            <consortium name="The Broad Institute Genomics Platform"/>
            <consortium name="The Broad Institute Genome Sequencing Center for Infectious Disease"/>
            <person name="Wu L."/>
            <person name="Ma J."/>
        </authorList>
    </citation>
    <scope>NUCLEOTIDE SEQUENCE [LARGE SCALE GENOMIC DNA]</scope>
    <source>
        <strain evidence="9">KCTC 33575</strain>
    </source>
</reference>
<dbReference type="NCBIfam" id="TIGR00361">
    <property type="entry name" value="ComEC_Rec2"/>
    <property type="match status" value="1"/>
</dbReference>
<sequence>MTTIITFIFADQMTYSDAVESIPSFVVVDYKYYRESLSYIVESDGNKFDLYSSQKLLIGDRCSGPFSIEVPGEERNFIKKNERLRLLMNGVDGRIYDDDIQHCEPVEKSFIMKISQMRSDYINKILSSTGGSFKFDVITLSIGNKSYIESKFFDALQKLGIYHLYVISGTHVAFITGVLFFIFKKMRLTIQTIKWLLITVLILFLLFNFFSPSVFRAVFMAVVLFITSMFRRKPYLTVISVSALIQIMMNPLVIFHAGFQLSYITTYFILLSRTFFADVSPVKQLFGITVIAELSTIMIVIVQFNEISMSGIVMNMIFVPLFSIIIFPAVILYNLAVLLNSTYFFNDLIEWIFTWFQQLIMFLGSAFKHRFPVRNMNDFLIVVLVILTYIMSKMLLLGRYRQLIFTALVFFVLLFLNNKIQYNDFTVSMVDVGQGDAFIIEDHNNDTVVLIDTGGRFYMDDSNVKQSEKNILPYLKEQGIDTIDMMILTHMDIDHMGESKHIISKLKVERLVVNQMDIKFREWYSDLRNFKGDLIDSNSFRSLKAGNIEIQNLYFDYLSSSESSNDFSIVLKLKMNAYTFLMTGDMTGDMEENLINSGQDVTADVLKLAHHGSNSSSTEEFLSAVNYHTVLVSAGVNNRYHHPDTEVMERVGNTHIYSTVTDGMVRFKIRENIMCSEAKLTDEKKLCIKKDE</sequence>
<comment type="caution">
    <text evidence="8">The sequence shown here is derived from an EMBL/GenBank/DDBJ whole genome shotgun (WGS) entry which is preliminary data.</text>
</comment>
<evidence type="ECO:0000256" key="4">
    <source>
        <dbReference type="ARBA" id="ARBA00022989"/>
    </source>
</evidence>
<protein>
    <submittedName>
        <fullName evidence="8">DNA internalization-related competence protein ComEC/Rec2</fullName>
    </submittedName>
</protein>
<evidence type="ECO:0000256" key="2">
    <source>
        <dbReference type="ARBA" id="ARBA00022475"/>
    </source>
</evidence>
<feature type="transmembrane region" description="Helical" evidence="6">
    <location>
        <begin position="348"/>
        <end position="367"/>
    </location>
</feature>
<dbReference type="PANTHER" id="PTHR30619:SF7">
    <property type="entry name" value="BETA-LACTAMASE DOMAIN PROTEIN"/>
    <property type="match status" value="1"/>
</dbReference>
<evidence type="ECO:0000259" key="7">
    <source>
        <dbReference type="SMART" id="SM00849"/>
    </source>
</evidence>
<dbReference type="InterPro" id="IPR001279">
    <property type="entry name" value="Metallo-B-lactamas"/>
</dbReference>
<evidence type="ECO:0000256" key="6">
    <source>
        <dbReference type="SAM" id="Phobius"/>
    </source>
</evidence>
<feature type="transmembrane region" description="Helical" evidence="6">
    <location>
        <begin position="379"/>
        <end position="397"/>
    </location>
</feature>
<dbReference type="Proteomes" id="UP001597519">
    <property type="component" value="Unassembled WGS sequence"/>
</dbReference>
<keyword evidence="2" id="KW-1003">Cell membrane</keyword>
<evidence type="ECO:0000256" key="3">
    <source>
        <dbReference type="ARBA" id="ARBA00022692"/>
    </source>
</evidence>
<feature type="transmembrane region" description="Helical" evidence="6">
    <location>
        <begin position="403"/>
        <end position="420"/>
    </location>
</feature>
<dbReference type="InterPro" id="IPR004477">
    <property type="entry name" value="ComEC_N"/>
</dbReference>
<comment type="subcellular location">
    <subcellularLocation>
        <location evidence="1">Cell membrane</location>
        <topology evidence="1">Multi-pass membrane protein</topology>
    </subcellularLocation>
</comment>
<proteinExistence type="predicted"/>
<feature type="domain" description="Metallo-beta-lactamase" evidence="7">
    <location>
        <begin position="434"/>
        <end position="636"/>
    </location>
</feature>